<reference evidence="1 2" key="1">
    <citation type="submission" date="2024-05" db="EMBL/GenBank/DDBJ databases">
        <title>Haplotype-resolved chromosome-level genome assembly of Huyou (Citrus changshanensis).</title>
        <authorList>
            <person name="Miao C."/>
            <person name="Chen W."/>
            <person name="Wu Y."/>
            <person name="Wang L."/>
            <person name="Zhao S."/>
            <person name="Grierson D."/>
            <person name="Xu C."/>
            <person name="Chen K."/>
        </authorList>
    </citation>
    <scope>NUCLEOTIDE SEQUENCE [LARGE SCALE GENOMIC DNA]</scope>
    <source>
        <strain evidence="1">01-14</strain>
        <tissue evidence="1">Leaf</tissue>
    </source>
</reference>
<gene>
    <name evidence="1" type="ORF">WN944_010514</name>
</gene>
<protein>
    <submittedName>
        <fullName evidence="1">Uncharacterized protein</fullName>
    </submittedName>
</protein>
<evidence type="ECO:0000313" key="1">
    <source>
        <dbReference type="EMBL" id="KAK9222083.1"/>
    </source>
</evidence>
<name>A0AAP0MRS8_9ROSI</name>
<dbReference type="AlphaFoldDB" id="A0AAP0MRS8"/>
<comment type="caution">
    <text evidence="1">The sequence shown here is derived from an EMBL/GenBank/DDBJ whole genome shotgun (WGS) entry which is preliminary data.</text>
</comment>
<accession>A0AAP0MRS8</accession>
<proteinExistence type="predicted"/>
<evidence type="ECO:0000313" key="2">
    <source>
        <dbReference type="Proteomes" id="UP001428341"/>
    </source>
</evidence>
<sequence>MKLSKGAGVAGDDPPTLNEESEHFLEKLHRFAPEQCSISVLNMAKLPETEATNGETYSKDSFEHIWSVEIGSLGMK</sequence>
<dbReference type="EMBL" id="JBCGBO010000002">
    <property type="protein sequence ID" value="KAK9222083.1"/>
    <property type="molecule type" value="Genomic_DNA"/>
</dbReference>
<organism evidence="1 2">
    <name type="scientific">Citrus x changshan-huyou</name>
    <dbReference type="NCBI Taxonomy" id="2935761"/>
    <lineage>
        <taxon>Eukaryota</taxon>
        <taxon>Viridiplantae</taxon>
        <taxon>Streptophyta</taxon>
        <taxon>Embryophyta</taxon>
        <taxon>Tracheophyta</taxon>
        <taxon>Spermatophyta</taxon>
        <taxon>Magnoliopsida</taxon>
        <taxon>eudicotyledons</taxon>
        <taxon>Gunneridae</taxon>
        <taxon>Pentapetalae</taxon>
        <taxon>rosids</taxon>
        <taxon>malvids</taxon>
        <taxon>Sapindales</taxon>
        <taxon>Rutaceae</taxon>
        <taxon>Aurantioideae</taxon>
        <taxon>Citrus</taxon>
    </lineage>
</organism>
<dbReference type="Proteomes" id="UP001428341">
    <property type="component" value="Unassembled WGS sequence"/>
</dbReference>
<keyword evidence="2" id="KW-1185">Reference proteome</keyword>